<dbReference type="Gene3D" id="3.40.50.1820">
    <property type="entry name" value="alpha/beta hydrolase"/>
    <property type="match status" value="1"/>
</dbReference>
<accession>A0A3P8L4Z9</accession>
<protein>
    <recommendedName>
        <fullName evidence="4">Lipase</fullName>
    </recommendedName>
</protein>
<keyword evidence="1" id="KW-0732">Signal</keyword>
<dbReference type="InterPro" id="IPR029058">
    <property type="entry name" value="AB_hydrolase_fold"/>
</dbReference>
<organism evidence="2 3">
    <name type="scientific">Tsukamurella paurometabola</name>
    <name type="common">Corynebacterium paurometabolum</name>
    <dbReference type="NCBI Taxonomy" id="2061"/>
    <lineage>
        <taxon>Bacteria</taxon>
        <taxon>Bacillati</taxon>
        <taxon>Actinomycetota</taxon>
        <taxon>Actinomycetes</taxon>
        <taxon>Mycobacteriales</taxon>
        <taxon>Tsukamurellaceae</taxon>
        <taxon>Tsukamurella</taxon>
    </lineage>
</organism>
<evidence type="ECO:0000256" key="1">
    <source>
        <dbReference type="SAM" id="SignalP"/>
    </source>
</evidence>
<evidence type="ECO:0008006" key="4">
    <source>
        <dbReference type="Google" id="ProtNLM"/>
    </source>
</evidence>
<dbReference type="AlphaFoldDB" id="A0A3P8L4Z9"/>
<dbReference type="EMBL" id="LR131273">
    <property type="protein sequence ID" value="VDR40635.1"/>
    <property type="molecule type" value="Genomic_DNA"/>
</dbReference>
<feature type="chain" id="PRO_5038643836" description="Lipase" evidence="1">
    <location>
        <begin position="31"/>
        <end position="250"/>
    </location>
</feature>
<evidence type="ECO:0000313" key="2">
    <source>
        <dbReference type="EMBL" id="VDR40635.1"/>
    </source>
</evidence>
<reference evidence="2 3" key="1">
    <citation type="submission" date="2018-12" db="EMBL/GenBank/DDBJ databases">
        <authorList>
            <consortium name="Pathogen Informatics"/>
        </authorList>
    </citation>
    <scope>NUCLEOTIDE SEQUENCE [LARGE SCALE GENOMIC DNA]</scope>
    <source>
        <strain evidence="2 3">NCTC10741</strain>
    </source>
</reference>
<evidence type="ECO:0000313" key="3">
    <source>
        <dbReference type="Proteomes" id="UP000271626"/>
    </source>
</evidence>
<dbReference type="SUPFAM" id="SSF53474">
    <property type="entry name" value="alpha/beta-Hydrolases"/>
    <property type="match status" value="1"/>
</dbReference>
<sequence length="250" mass="26566">MYVLRVQILKKTLAAAAVALGTASVVPALAHAEQRDLVIVYAGLIAPGEVYEPLNTNLRNAGFEVKNLWLPGFDHRREAGQLKAAVDQAKQAAPKRRVSIVSHSSGAISSRYYVKVLGGSRDVARSVVLGGVEYGSPTGCVLPAPANGACNGSAILNQLNAGLDTPGPTEFYSIRSTRDPLSGNLDGRQCRASVQGYLPAAASFDHAWLAWDPRVVPLVVSSLRGNCPGQWVDSPEGSVTYENSVDMNRK</sequence>
<gene>
    <name evidence="2" type="ORF">NCTC10741_03798</name>
</gene>
<name>A0A3P8L4Z9_TSUPA</name>
<dbReference type="Proteomes" id="UP000271626">
    <property type="component" value="Chromosome"/>
</dbReference>
<feature type="signal peptide" evidence="1">
    <location>
        <begin position="1"/>
        <end position="30"/>
    </location>
</feature>
<proteinExistence type="predicted"/>